<dbReference type="PANTHER" id="PTHR31988:SF19">
    <property type="entry name" value="9-O-ACETYL-N-ACETYLNEURAMINIC ACID DEACETYLASE-RELATED"/>
    <property type="match status" value="1"/>
</dbReference>
<evidence type="ECO:0000313" key="5">
    <source>
        <dbReference type="EMBL" id="ASA58018.1"/>
    </source>
</evidence>
<sequence>MMIMKYIKHIYSLIALTALMSMSAMAAPDPNFHIYLMVGQSNMEGASPVEPQDRITNPRVMVLQDESCGGIGYYGQWRVASPPLVRCSGALGPGDNFGKIMANNSDSKVTIGLVGAAHGGQKIEYFLKNCRDFNACKPTFGSTPNNLYGGYQWLMDLARKAQQRGVIKGIIFHQGESNTGDPAWPGRVKQLVTDIRNDLGIGNVPFIAGELPYPACCSSHNRLIAQLPSLISNAHVVSAAGLNIHDQYHFDSAGAREMGKRYATKMLQLVDTGADDGTGSNTIVVRLSGVVGDESVNLQVGGTTVKNWTAKNYMADYTVKTNATGEIRVGFTNDGGNRDVQVDYIVVNGAVRQAEDQYDNTGVWGNGTCGGGSFSEWLHCNGSIGFGTL</sequence>
<dbReference type="PANTHER" id="PTHR31988">
    <property type="entry name" value="ESTERASE, PUTATIVE (DUF303)-RELATED"/>
    <property type="match status" value="1"/>
</dbReference>
<organism evidence="5 6">
    <name type="scientific">Vibrio gazogenes</name>
    <dbReference type="NCBI Taxonomy" id="687"/>
    <lineage>
        <taxon>Bacteria</taxon>
        <taxon>Pseudomonadati</taxon>
        <taxon>Pseudomonadota</taxon>
        <taxon>Gammaproteobacteria</taxon>
        <taxon>Vibrionales</taxon>
        <taxon>Vibrionaceae</taxon>
        <taxon>Vibrio</taxon>
    </lineage>
</organism>
<evidence type="ECO:0000259" key="3">
    <source>
        <dbReference type="Pfam" id="PF03629"/>
    </source>
</evidence>
<dbReference type="GO" id="GO:0016788">
    <property type="term" value="F:hydrolase activity, acting on ester bonds"/>
    <property type="evidence" value="ECO:0007669"/>
    <property type="project" value="UniProtKB-ARBA"/>
</dbReference>
<dbReference type="EMBL" id="CP018836">
    <property type="protein sequence ID" value="ASA58018.1"/>
    <property type="molecule type" value="Genomic_DNA"/>
</dbReference>
<dbReference type="Pfam" id="PF16841">
    <property type="entry name" value="CBM60"/>
    <property type="match status" value="1"/>
</dbReference>
<dbReference type="SUPFAM" id="SSF52266">
    <property type="entry name" value="SGNH hydrolase"/>
    <property type="match status" value="1"/>
</dbReference>
<protein>
    <recommendedName>
        <fullName evidence="7">Sialate O-acetylesterase domain-containing protein</fullName>
    </recommendedName>
</protein>
<feature type="signal peptide" evidence="2">
    <location>
        <begin position="1"/>
        <end position="26"/>
    </location>
</feature>
<dbReference type="OrthoDB" id="4241492at2"/>
<feature type="domain" description="Carbohydrate binding module xylan-binding" evidence="4">
    <location>
        <begin position="282"/>
        <end position="357"/>
    </location>
</feature>
<feature type="chain" id="PRO_5012418872" description="Sialate O-acetylesterase domain-containing protein" evidence="2">
    <location>
        <begin position="27"/>
        <end position="389"/>
    </location>
</feature>
<reference evidence="5 6" key="1">
    <citation type="submission" date="2016-12" db="EMBL/GenBank/DDBJ databases">
        <authorList>
            <person name="Song W.-J."/>
            <person name="Kurnit D.M."/>
        </authorList>
    </citation>
    <scope>NUCLEOTIDE SEQUENCE [LARGE SCALE GENOMIC DNA]</scope>
    <source>
        <strain evidence="5 6">ATCC 43942</strain>
    </source>
</reference>
<dbReference type="Gene3D" id="2.60.60.40">
    <property type="match status" value="1"/>
</dbReference>
<evidence type="ECO:0000256" key="1">
    <source>
        <dbReference type="ARBA" id="ARBA00022801"/>
    </source>
</evidence>
<gene>
    <name evidence="5" type="ORF">BSQ33_20155</name>
</gene>
<keyword evidence="1" id="KW-0378">Hydrolase</keyword>
<accession>A0A1Z2SLE2</accession>
<dbReference type="KEGG" id="vga:BSQ33_20155"/>
<evidence type="ECO:0000313" key="6">
    <source>
        <dbReference type="Proteomes" id="UP000196708"/>
    </source>
</evidence>
<evidence type="ECO:0000256" key="2">
    <source>
        <dbReference type="SAM" id="SignalP"/>
    </source>
</evidence>
<keyword evidence="2" id="KW-0732">Signal</keyword>
<dbReference type="Gene3D" id="3.40.50.1110">
    <property type="entry name" value="SGNH hydrolase"/>
    <property type="match status" value="1"/>
</dbReference>
<dbReference type="AlphaFoldDB" id="A0A1Z2SLE2"/>
<proteinExistence type="predicted"/>
<dbReference type="Proteomes" id="UP000196708">
    <property type="component" value="Chromosome 2"/>
</dbReference>
<feature type="domain" description="Sialate O-acetylesterase" evidence="3">
    <location>
        <begin position="32"/>
        <end position="268"/>
    </location>
</feature>
<name>A0A1Z2SLE2_VIBGA</name>
<dbReference type="InterPro" id="IPR031768">
    <property type="entry name" value="CBM60_xylan-bd"/>
</dbReference>
<dbReference type="InterPro" id="IPR036514">
    <property type="entry name" value="SGNH_hydro_sf"/>
</dbReference>
<evidence type="ECO:0000259" key="4">
    <source>
        <dbReference type="Pfam" id="PF16841"/>
    </source>
</evidence>
<dbReference type="InterPro" id="IPR005181">
    <property type="entry name" value="SASA"/>
</dbReference>
<evidence type="ECO:0008006" key="7">
    <source>
        <dbReference type="Google" id="ProtNLM"/>
    </source>
</evidence>
<dbReference type="InterPro" id="IPR052940">
    <property type="entry name" value="Carb_Esterase_6"/>
</dbReference>
<dbReference type="Pfam" id="PF03629">
    <property type="entry name" value="SASA"/>
    <property type="match status" value="1"/>
</dbReference>